<protein>
    <submittedName>
        <fullName evidence="1">Uncharacterized protein</fullName>
    </submittedName>
</protein>
<proteinExistence type="predicted"/>
<evidence type="ECO:0000313" key="2">
    <source>
        <dbReference type="Proteomes" id="UP000299102"/>
    </source>
</evidence>
<accession>A0A4C1ZNH6</accession>
<gene>
    <name evidence="1" type="ORF">EVAR_99081_1</name>
</gene>
<sequence length="153" mass="17352">MMFSDPVADKNEIKINFDVQRAALGEALHSQNHFKMSSAVLKSPERARAVDHDRYHDGGTRGSDFISRIYSSLKNYYDEGEDRGVSCRDSGQRNDPPDFTTCKIYLYGLSICLRSETESHFNCETILSRESVERAGGGPGRVLIKFRSYFHMS</sequence>
<reference evidence="1 2" key="1">
    <citation type="journal article" date="2019" name="Commun. Biol.">
        <title>The bagworm genome reveals a unique fibroin gene that provides high tensile strength.</title>
        <authorList>
            <person name="Kono N."/>
            <person name="Nakamura H."/>
            <person name="Ohtoshi R."/>
            <person name="Tomita M."/>
            <person name="Numata K."/>
            <person name="Arakawa K."/>
        </authorList>
    </citation>
    <scope>NUCLEOTIDE SEQUENCE [LARGE SCALE GENOMIC DNA]</scope>
</reference>
<comment type="caution">
    <text evidence="1">The sequence shown here is derived from an EMBL/GenBank/DDBJ whole genome shotgun (WGS) entry which is preliminary data.</text>
</comment>
<keyword evidence="2" id="KW-1185">Reference proteome</keyword>
<dbReference type="Proteomes" id="UP000299102">
    <property type="component" value="Unassembled WGS sequence"/>
</dbReference>
<dbReference type="AlphaFoldDB" id="A0A4C1ZNH6"/>
<organism evidence="1 2">
    <name type="scientific">Eumeta variegata</name>
    <name type="common">Bagworm moth</name>
    <name type="synonym">Eumeta japonica</name>
    <dbReference type="NCBI Taxonomy" id="151549"/>
    <lineage>
        <taxon>Eukaryota</taxon>
        <taxon>Metazoa</taxon>
        <taxon>Ecdysozoa</taxon>
        <taxon>Arthropoda</taxon>
        <taxon>Hexapoda</taxon>
        <taxon>Insecta</taxon>
        <taxon>Pterygota</taxon>
        <taxon>Neoptera</taxon>
        <taxon>Endopterygota</taxon>
        <taxon>Lepidoptera</taxon>
        <taxon>Glossata</taxon>
        <taxon>Ditrysia</taxon>
        <taxon>Tineoidea</taxon>
        <taxon>Psychidae</taxon>
        <taxon>Oiketicinae</taxon>
        <taxon>Eumeta</taxon>
    </lineage>
</organism>
<evidence type="ECO:0000313" key="1">
    <source>
        <dbReference type="EMBL" id="GBP88177.1"/>
    </source>
</evidence>
<name>A0A4C1ZNH6_EUMVA</name>
<dbReference type="EMBL" id="BGZK01001912">
    <property type="protein sequence ID" value="GBP88177.1"/>
    <property type="molecule type" value="Genomic_DNA"/>
</dbReference>